<protein>
    <submittedName>
        <fullName evidence="2">Aminodeoxychorismate synthase component I</fullName>
        <ecNumber evidence="2">2.6.1.85</ecNumber>
    </submittedName>
</protein>
<feature type="domain" description="Chorismate-utilising enzyme C-terminal" evidence="1">
    <location>
        <begin position="151"/>
        <end position="405"/>
    </location>
</feature>
<gene>
    <name evidence="2" type="primary">pabB</name>
    <name evidence="2" type="ORF">ACFSW8_08830</name>
</gene>
<dbReference type="InterPro" id="IPR019999">
    <property type="entry name" value="Anth_synth_I-like"/>
</dbReference>
<proteinExistence type="predicted"/>
<dbReference type="NCBIfam" id="TIGR00553">
    <property type="entry name" value="pabB"/>
    <property type="match status" value="1"/>
</dbReference>
<dbReference type="Gene3D" id="3.60.120.10">
    <property type="entry name" value="Anthranilate synthase"/>
    <property type="match status" value="1"/>
</dbReference>
<dbReference type="GO" id="GO:0046820">
    <property type="term" value="F:4-amino-4-deoxychorismate synthase activity"/>
    <property type="evidence" value="ECO:0007669"/>
    <property type="project" value="UniProtKB-EC"/>
</dbReference>
<keyword evidence="3" id="KW-1185">Reference proteome</keyword>
<dbReference type="InterPro" id="IPR005802">
    <property type="entry name" value="ADC_synth_comp_1"/>
</dbReference>
<dbReference type="Pfam" id="PF00425">
    <property type="entry name" value="Chorismate_bind"/>
    <property type="match status" value="1"/>
</dbReference>
<organism evidence="2 3">
    <name type="scientific">Rubritalea tangerina</name>
    <dbReference type="NCBI Taxonomy" id="430798"/>
    <lineage>
        <taxon>Bacteria</taxon>
        <taxon>Pseudomonadati</taxon>
        <taxon>Verrucomicrobiota</taxon>
        <taxon>Verrucomicrobiia</taxon>
        <taxon>Verrucomicrobiales</taxon>
        <taxon>Rubritaleaceae</taxon>
        <taxon>Rubritalea</taxon>
    </lineage>
</organism>
<dbReference type="PRINTS" id="PR00095">
    <property type="entry name" value="ANTSNTHASEI"/>
</dbReference>
<keyword evidence="2" id="KW-0808">Transferase</keyword>
<reference evidence="3" key="1">
    <citation type="journal article" date="2019" name="Int. J. Syst. Evol. Microbiol.">
        <title>The Global Catalogue of Microorganisms (GCM) 10K type strain sequencing project: providing services to taxonomists for standard genome sequencing and annotation.</title>
        <authorList>
            <consortium name="The Broad Institute Genomics Platform"/>
            <consortium name="The Broad Institute Genome Sequencing Center for Infectious Disease"/>
            <person name="Wu L."/>
            <person name="Ma J."/>
        </authorList>
    </citation>
    <scope>NUCLEOTIDE SEQUENCE [LARGE SCALE GENOMIC DNA]</scope>
    <source>
        <strain evidence="3">CCUG 57942</strain>
    </source>
</reference>
<accession>A0ABW4ZAI1</accession>
<evidence type="ECO:0000259" key="1">
    <source>
        <dbReference type="Pfam" id="PF00425"/>
    </source>
</evidence>
<keyword evidence="2" id="KW-0032">Aminotransferase</keyword>
<dbReference type="SUPFAM" id="SSF56322">
    <property type="entry name" value="ADC synthase"/>
    <property type="match status" value="1"/>
</dbReference>
<dbReference type="RefSeq" id="WP_377087337.1">
    <property type="nucleotide sequence ID" value="NZ_JBHSJL010000014.1"/>
</dbReference>
<name>A0ABW4ZAI1_9BACT</name>
<sequence length="424" mass="46350">MAEPELRMMKVPLKAVELNLLPEEVAGGLEHLGGVVFFDSSGNLPDGSEGAISIVAARPEEVIRGEVSDVSRLEEVLAARASDVSELPNGGLCGWISYEGAFCFGVYPEMLVYVHDSEQWYEVGGLSSAIKMDWREEGGMEVSGFRQEMTERAYLEKVQAIKEYIAAGDIYQVNLAHKFSAEVQGGTAYGLYLELREQSPAPHASYLSLDGTEVLSSSPETFLKFEGKRVSTRPIKGTRPRFSDPAEDQRSAYELRTSEKEVSELVMITDLERNDLGQVCEFGSVRVDSMLKLESYEHVYHLVSTVSGELGSETGQVAAVQACFPGGSITGAPKKRAMEIIDELESCSRGVYTGAIGYFGFNGLSQFNIAIRTMVREGDELHYHVGAGIVADSDPQAEYHETLQKGMGMKLAVSAFKEKCSRGV</sequence>
<dbReference type="Proteomes" id="UP001597389">
    <property type="component" value="Unassembled WGS sequence"/>
</dbReference>
<dbReference type="PANTHER" id="PTHR11236">
    <property type="entry name" value="AMINOBENZOATE/ANTHRANILATE SYNTHASE"/>
    <property type="match status" value="1"/>
</dbReference>
<evidence type="ECO:0000313" key="3">
    <source>
        <dbReference type="Proteomes" id="UP001597389"/>
    </source>
</evidence>
<evidence type="ECO:0000313" key="2">
    <source>
        <dbReference type="EMBL" id="MFD2159000.1"/>
    </source>
</evidence>
<dbReference type="PANTHER" id="PTHR11236:SF50">
    <property type="entry name" value="AMINODEOXYCHORISMATE SYNTHASE COMPONENT 1"/>
    <property type="match status" value="1"/>
</dbReference>
<dbReference type="EC" id="2.6.1.85" evidence="2"/>
<dbReference type="InterPro" id="IPR005801">
    <property type="entry name" value="ADC_synthase"/>
</dbReference>
<dbReference type="EMBL" id="JBHUJB010000035">
    <property type="protein sequence ID" value="MFD2159000.1"/>
    <property type="molecule type" value="Genomic_DNA"/>
</dbReference>
<comment type="caution">
    <text evidence="2">The sequence shown here is derived from an EMBL/GenBank/DDBJ whole genome shotgun (WGS) entry which is preliminary data.</text>
</comment>
<dbReference type="InterPro" id="IPR015890">
    <property type="entry name" value="Chorismate_C"/>
</dbReference>